<keyword evidence="2" id="KW-1185">Reference proteome</keyword>
<evidence type="ECO:0000313" key="3">
    <source>
        <dbReference type="WBParaSite" id="HNAJ_0000468601-mRNA-1"/>
    </source>
</evidence>
<evidence type="ECO:0000313" key="2">
    <source>
        <dbReference type="Proteomes" id="UP000278807"/>
    </source>
</evidence>
<dbReference type="WBParaSite" id="HNAJ_0000468601-mRNA-1">
    <property type="protein sequence ID" value="HNAJ_0000468601-mRNA-1"/>
    <property type="gene ID" value="HNAJ_0000468601"/>
</dbReference>
<sequence length="255" mass="28339">MPARQDWEFRDNLWRDRYGRSSILDYSSISSANQQGNILPRVNDEGREIAKRGRGLTNDGINSILDQGWSERIGMRRTQSVADIQRSKASTPYSSVDSVSSLWNSKPEVVEKKPLVVGSHLYEIFPDVGRSRQGVAEALNFSINSGMERLQLPQRVQYEGIENAQKARGSDLFGTASPNPPTAGIRTEAREIAECHHGDGVKRLITSNSLEALPPQIRKLDPIGRRIAKMSQGGAAKACLNISRPKRKPLKAVRH</sequence>
<name>A0A0R3TC97_RODNA</name>
<proteinExistence type="predicted"/>
<dbReference type="Proteomes" id="UP000278807">
    <property type="component" value="Unassembled WGS sequence"/>
</dbReference>
<dbReference type="AlphaFoldDB" id="A0A0R3TC97"/>
<gene>
    <name evidence="1" type="ORF">HNAJ_LOCUS4685</name>
</gene>
<evidence type="ECO:0000313" key="1">
    <source>
        <dbReference type="EMBL" id="VDO00545.1"/>
    </source>
</evidence>
<dbReference type="EMBL" id="UZAE01003490">
    <property type="protein sequence ID" value="VDO00545.1"/>
    <property type="molecule type" value="Genomic_DNA"/>
</dbReference>
<protein>
    <submittedName>
        <fullName evidence="1 3">Uncharacterized protein</fullName>
    </submittedName>
</protein>
<accession>A0A0R3TC97</accession>
<reference evidence="3" key="1">
    <citation type="submission" date="2017-02" db="UniProtKB">
        <authorList>
            <consortium name="WormBaseParasite"/>
        </authorList>
    </citation>
    <scope>IDENTIFICATION</scope>
</reference>
<dbReference type="OrthoDB" id="6244405at2759"/>
<reference evidence="1 2" key="2">
    <citation type="submission" date="2018-11" db="EMBL/GenBank/DDBJ databases">
        <authorList>
            <consortium name="Pathogen Informatics"/>
        </authorList>
    </citation>
    <scope>NUCLEOTIDE SEQUENCE [LARGE SCALE GENOMIC DNA]</scope>
</reference>
<organism evidence="3">
    <name type="scientific">Rodentolepis nana</name>
    <name type="common">Dwarf tapeworm</name>
    <name type="synonym">Hymenolepis nana</name>
    <dbReference type="NCBI Taxonomy" id="102285"/>
    <lineage>
        <taxon>Eukaryota</taxon>
        <taxon>Metazoa</taxon>
        <taxon>Spiralia</taxon>
        <taxon>Lophotrochozoa</taxon>
        <taxon>Platyhelminthes</taxon>
        <taxon>Cestoda</taxon>
        <taxon>Eucestoda</taxon>
        <taxon>Cyclophyllidea</taxon>
        <taxon>Hymenolepididae</taxon>
        <taxon>Rodentolepis</taxon>
    </lineage>
</organism>